<dbReference type="Pfam" id="PF04452">
    <property type="entry name" value="Methyltrans_RNA"/>
    <property type="match status" value="1"/>
</dbReference>
<comment type="subcellular location">
    <subcellularLocation>
        <location evidence="1">Cytoplasm</location>
    </subcellularLocation>
</comment>
<evidence type="ECO:0000256" key="2">
    <source>
        <dbReference type="ARBA" id="ARBA00005528"/>
    </source>
</evidence>
<keyword evidence="5" id="KW-0963">Cytoplasm</keyword>
<evidence type="ECO:0000256" key="7">
    <source>
        <dbReference type="ARBA" id="ARBA00022603"/>
    </source>
</evidence>
<dbReference type="Gene3D" id="2.40.240.20">
    <property type="entry name" value="Hypothetical PUA domain-like, domain 1"/>
    <property type="match status" value="1"/>
</dbReference>
<evidence type="ECO:0000313" key="16">
    <source>
        <dbReference type="Proteomes" id="UP000414136"/>
    </source>
</evidence>
<dbReference type="SUPFAM" id="SSF75217">
    <property type="entry name" value="alpha/beta knot"/>
    <property type="match status" value="1"/>
</dbReference>
<comment type="function">
    <text evidence="10">Specifically methylates the N3 position of the uracil ring of uridine 1498 (m3U1498) in 16S rRNA. Acts on the fully assembled 30S ribosomal subunit.</text>
</comment>
<evidence type="ECO:0000256" key="1">
    <source>
        <dbReference type="ARBA" id="ARBA00004496"/>
    </source>
</evidence>
<dbReference type="InterPro" id="IPR046887">
    <property type="entry name" value="RsmE_PUA-like"/>
</dbReference>
<keyword evidence="6" id="KW-0698">rRNA processing</keyword>
<comment type="similarity">
    <text evidence="2">Belongs to the RNA methyltransferase RsmE family.</text>
</comment>
<feature type="domain" description="Ribosomal RNA small subunit methyltransferase E methyltransferase" evidence="13">
    <location>
        <begin position="116"/>
        <end position="294"/>
    </location>
</feature>
<evidence type="ECO:0000256" key="8">
    <source>
        <dbReference type="ARBA" id="ARBA00022679"/>
    </source>
</evidence>
<keyword evidence="9" id="KW-0949">S-adenosyl-L-methionine</keyword>
<feature type="domain" description="Ribosomal RNA small subunit methyltransferase E PUA-like" evidence="14">
    <location>
        <begin position="62"/>
        <end position="107"/>
    </location>
</feature>
<dbReference type="InterPro" id="IPR006700">
    <property type="entry name" value="RsmE"/>
</dbReference>
<dbReference type="CDD" id="cd18084">
    <property type="entry name" value="RsmE-like"/>
    <property type="match status" value="1"/>
</dbReference>
<evidence type="ECO:0000313" key="15">
    <source>
        <dbReference type="EMBL" id="VVE67575.1"/>
    </source>
</evidence>
<reference evidence="15 16" key="1">
    <citation type="submission" date="2019-08" db="EMBL/GenBank/DDBJ databases">
        <authorList>
            <person name="Peeters C."/>
        </authorList>
    </citation>
    <scope>NUCLEOTIDE SEQUENCE [LARGE SCALE GENOMIC DNA]</scope>
    <source>
        <strain evidence="15 16">LMG 31118</strain>
    </source>
</reference>
<dbReference type="NCBIfam" id="NF008692">
    <property type="entry name" value="PRK11713.1-5"/>
    <property type="match status" value="1"/>
</dbReference>
<dbReference type="PANTHER" id="PTHR30027:SF3">
    <property type="entry name" value="16S RRNA (URACIL(1498)-N(3))-METHYLTRANSFERASE"/>
    <property type="match status" value="1"/>
</dbReference>
<name>A0A5E5A4V3_9BURK</name>
<dbReference type="Proteomes" id="UP000414136">
    <property type="component" value="Unassembled WGS sequence"/>
</dbReference>
<evidence type="ECO:0000259" key="14">
    <source>
        <dbReference type="Pfam" id="PF20260"/>
    </source>
</evidence>
<organism evidence="15 16">
    <name type="scientific">Pandoraea captiosa</name>
    <dbReference type="NCBI Taxonomy" id="2508302"/>
    <lineage>
        <taxon>Bacteria</taxon>
        <taxon>Pseudomonadati</taxon>
        <taxon>Pseudomonadota</taxon>
        <taxon>Betaproteobacteria</taxon>
        <taxon>Burkholderiales</taxon>
        <taxon>Burkholderiaceae</taxon>
        <taxon>Pandoraea</taxon>
    </lineage>
</organism>
<dbReference type="EC" id="2.1.1.193" evidence="3"/>
<evidence type="ECO:0000256" key="4">
    <source>
        <dbReference type="ARBA" id="ARBA00013673"/>
    </source>
</evidence>
<keyword evidence="7 15" id="KW-0489">Methyltransferase</keyword>
<dbReference type="InterPro" id="IPR029026">
    <property type="entry name" value="tRNA_m1G_MTases_N"/>
</dbReference>
<dbReference type="InterPro" id="IPR029028">
    <property type="entry name" value="Alpha/beta_knot_MTases"/>
</dbReference>
<dbReference type="GO" id="GO:0070042">
    <property type="term" value="F:rRNA (uridine-N3-)-methyltransferase activity"/>
    <property type="evidence" value="ECO:0007669"/>
    <property type="project" value="TreeGrafter"/>
</dbReference>
<dbReference type="Pfam" id="PF20260">
    <property type="entry name" value="PUA_4"/>
    <property type="match status" value="1"/>
</dbReference>
<dbReference type="EMBL" id="CABPSQ010000003">
    <property type="protein sequence ID" value="VVE67575.1"/>
    <property type="molecule type" value="Genomic_DNA"/>
</dbReference>
<evidence type="ECO:0000256" key="10">
    <source>
        <dbReference type="ARBA" id="ARBA00025699"/>
    </source>
</evidence>
<dbReference type="InterPro" id="IPR015947">
    <property type="entry name" value="PUA-like_sf"/>
</dbReference>
<evidence type="ECO:0000256" key="3">
    <source>
        <dbReference type="ARBA" id="ARBA00012328"/>
    </source>
</evidence>
<comment type="catalytic activity">
    <reaction evidence="12">
        <text>uridine(1498) in 16S rRNA + S-adenosyl-L-methionine = N(3)-methyluridine(1498) in 16S rRNA + S-adenosyl-L-homocysteine + H(+)</text>
        <dbReference type="Rhea" id="RHEA:42920"/>
        <dbReference type="Rhea" id="RHEA-COMP:10283"/>
        <dbReference type="Rhea" id="RHEA-COMP:10284"/>
        <dbReference type="ChEBI" id="CHEBI:15378"/>
        <dbReference type="ChEBI" id="CHEBI:57856"/>
        <dbReference type="ChEBI" id="CHEBI:59789"/>
        <dbReference type="ChEBI" id="CHEBI:65315"/>
        <dbReference type="ChEBI" id="CHEBI:74502"/>
        <dbReference type="EC" id="2.1.1.193"/>
    </reaction>
</comment>
<evidence type="ECO:0000256" key="5">
    <source>
        <dbReference type="ARBA" id="ARBA00022490"/>
    </source>
</evidence>
<gene>
    <name evidence="15" type="ORF">PCA31118_02640</name>
</gene>
<sequence length="301" mass="32626">MGLRPAGHATQLDTFRYEPSGRWGMLPPHGPRATHGKPFSSFARMPRFFIDAPLHAGALLDLPDAVVRHVQVLRLKAGDALTVFNGTGGEYPAVLTTLEKRHATAQLGEHNTREAEPPYHITLAQGIAGGDKMDWLIEKAIELGVAEIQPLATERSVIRLDGERAAKRVAHWQALVQAACEQCGRNRVPRVLPIRPLAAWLSDPEVGRKSDRSGDRDVIKGDVWRVLLSPRADSGFDSLPLEAPSQPGVLLFGPEGGLAPDEEALARKAGFTAIRLGERILRTETAGIAVLAALAARWGGW</sequence>
<dbReference type="Gene3D" id="3.40.1280.10">
    <property type="match status" value="1"/>
</dbReference>
<dbReference type="AlphaFoldDB" id="A0A5E5A4V3"/>
<keyword evidence="8 15" id="KW-0808">Transferase</keyword>
<dbReference type="NCBIfam" id="TIGR00046">
    <property type="entry name" value="RsmE family RNA methyltransferase"/>
    <property type="match status" value="1"/>
</dbReference>
<keyword evidence="16" id="KW-1185">Reference proteome</keyword>
<proteinExistence type="inferred from homology"/>
<dbReference type="GO" id="GO:0070475">
    <property type="term" value="P:rRNA base methylation"/>
    <property type="evidence" value="ECO:0007669"/>
    <property type="project" value="TreeGrafter"/>
</dbReference>
<dbReference type="InterPro" id="IPR046886">
    <property type="entry name" value="RsmE_MTase_dom"/>
</dbReference>
<dbReference type="PANTHER" id="PTHR30027">
    <property type="entry name" value="RIBOSOMAL RNA SMALL SUBUNIT METHYLTRANSFERASE E"/>
    <property type="match status" value="1"/>
</dbReference>
<evidence type="ECO:0000256" key="12">
    <source>
        <dbReference type="ARBA" id="ARBA00047944"/>
    </source>
</evidence>
<evidence type="ECO:0000256" key="6">
    <source>
        <dbReference type="ARBA" id="ARBA00022552"/>
    </source>
</evidence>
<evidence type="ECO:0000256" key="9">
    <source>
        <dbReference type="ARBA" id="ARBA00022691"/>
    </source>
</evidence>
<accession>A0A5E5A4V3</accession>
<evidence type="ECO:0000259" key="13">
    <source>
        <dbReference type="Pfam" id="PF04452"/>
    </source>
</evidence>
<protein>
    <recommendedName>
        <fullName evidence="4">Ribosomal RNA small subunit methyltransferase E</fullName>
        <ecNumber evidence="3">2.1.1.193</ecNumber>
    </recommendedName>
    <alternativeName>
        <fullName evidence="11">16S rRNA m3U1498 methyltransferase</fullName>
    </alternativeName>
</protein>
<dbReference type="SUPFAM" id="SSF88697">
    <property type="entry name" value="PUA domain-like"/>
    <property type="match status" value="1"/>
</dbReference>
<dbReference type="GO" id="GO:0005737">
    <property type="term" value="C:cytoplasm"/>
    <property type="evidence" value="ECO:0007669"/>
    <property type="project" value="UniProtKB-SubCell"/>
</dbReference>
<evidence type="ECO:0000256" key="11">
    <source>
        <dbReference type="ARBA" id="ARBA00033196"/>
    </source>
</evidence>